<dbReference type="EMBL" id="CAJOBP010096002">
    <property type="protein sequence ID" value="CAF4962479.1"/>
    <property type="molecule type" value="Genomic_DNA"/>
</dbReference>
<sequence length="65" mass="7562">DSFCGDKAFSEIEVAQVAKFIMDRQDTIVHYINFHAFSQLWMSAWGKFQRRPADKAVWQPPTVLT</sequence>
<reference evidence="4" key="1">
    <citation type="submission" date="2021-02" db="EMBL/GenBank/DDBJ databases">
        <authorList>
            <person name="Nowell W R."/>
        </authorList>
    </citation>
    <scope>NUCLEOTIDE SEQUENCE</scope>
</reference>
<keyword evidence="5" id="KW-1185">Reference proteome</keyword>
<dbReference type="GO" id="GO:0006508">
    <property type="term" value="P:proteolysis"/>
    <property type="evidence" value="ECO:0007669"/>
    <property type="project" value="InterPro"/>
</dbReference>
<evidence type="ECO:0000256" key="2">
    <source>
        <dbReference type="PROSITE-ProRule" id="PRU01379"/>
    </source>
</evidence>
<dbReference type="InterPro" id="IPR000834">
    <property type="entry name" value="Peptidase_M14"/>
</dbReference>
<comment type="similarity">
    <text evidence="1 2">Belongs to the peptidase M14 family.</text>
</comment>
<evidence type="ECO:0000313" key="4">
    <source>
        <dbReference type="EMBL" id="CAF4962479.1"/>
    </source>
</evidence>
<feature type="domain" description="Peptidase M14" evidence="3">
    <location>
        <begin position="1"/>
        <end position="65"/>
    </location>
</feature>
<dbReference type="Pfam" id="PF00246">
    <property type="entry name" value="Peptidase_M14"/>
    <property type="match status" value="1"/>
</dbReference>
<proteinExistence type="inferred from homology"/>
<dbReference type="SUPFAM" id="SSF53187">
    <property type="entry name" value="Zn-dependent exopeptidases"/>
    <property type="match status" value="1"/>
</dbReference>
<comment type="caution">
    <text evidence="4">The sequence shown here is derived from an EMBL/GenBank/DDBJ whole genome shotgun (WGS) entry which is preliminary data.</text>
</comment>
<comment type="caution">
    <text evidence="2">Lacks conserved residue(s) required for the propagation of feature annotation.</text>
</comment>
<dbReference type="AlphaFoldDB" id="A0A821YKS7"/>
<dbReference type="Proteomes" id="UP000663873">
    <property type="component" value="Unassembled WGS sequence"/>
</dbReference>
<dbReference type="GO" id="GO:0008270">
    <property type="term" value="F:zinc ion binding"/>
    <property type="evidence" value="ECO:0007669"/>
    <property type="project" value="InterPro"/>
</dbReference>
<evidence type="ECO:0000259" key="3">
    <source>
        <dbReference type="PROSITE" id="PS52035"/>
    </source>
</evidence>
<protein>
    <recommendedName>
        <fullName evidence="3">Peptidase M14 domain-containing protein</fullName>
    </recommendedName>
</protein>
<evidence type="ECO:0000256" key="1">
    <source>
        <dbReference type="ARBA" id="ARBA00005988"/>
    </source>
</evidence>
<dbReference type="Gene3D" id="3.40.630.10">
    <property type="entry name" value="Zn peptidases"/>
    <property type="match status" value="1"/>
</dbReference>
<accession>A0A821YKS7</accession>
<name>A0A821YKS7_9BILA</name>
<gene>
    <name evidence="4" type="ORF">UJA718_LOCUS48322</name>
</gene>
<dbReference type="PROSITE" id="PS52035">
    <property type="entry name" value="PEPTIDASE_M14"/>
    <property type="match status" value="1"/>
</dbReference>
<dbReference type="GO" id="GO:0004181">
    <property type="term" value="F:metallocarboxypeptidase activity"/>
    <property type="evidence" value="ECO:0007669"/>
    <property type="project" value="InterPro"/>
</dbReference>
<organism evidence="4 5">
    <name type="scientific">Rotaria socialis</name>
    <dbReference type="NCBI Taxonomy" id="392032"/>
    <lineage>
        <taxon>Eukaryota</taxon>
        <taxon>Metazoa</taxon>
        <taxon>Spiralia</taxon>
        <taxon>Gnathifera</taxon>
        <taxon>Rotifera</taxon>
        <taxon>Eurotatoria</taxon>
        <taxon>Bdelloidea</taxon>
        <taxon>Philodinida</taxon>
        <taxon>Philodinidae</taxon>
        <taxon>Rotaria</taxon>
    </lineage>
</organism>
<evidence type="ECO:0000313" key="5">
    <source>
        <dbReference type="Proteomes" id="UP000663873"/>
    </source>
</evidence>
<feature type="non-terminal residue" evidence="4">
    <location>
        <position position="1"/>
    </location>
</feature>